<proteinExistence type="predicted"/>
<name>N6TVW7_DENPD</name>
<organism evidence="2">
    <name type="scientific">Dendroctonus ponderosae</name>
    <name type="common">Mountain pine beetle</name>
    <dbReference type="NCBI Taxonomy" id="77166"/>
    <lineage>
        <taxon>Eukaryota</taxon>
        <taxon>Metazoa</taxon>
        <taxon>Ecdysozoa</taxon>
        <taxon>Arthropoda</taxon>
        <taxon>Hexapoda</taxon>
        <taxon>Insecta</taxon>
        <taxon>Pterygota</taxon>
        <taxon>Neoptera</taxon>
        <taxon>Endopterygota</taxon>
        <taxon>Coleoptera</taxon>
        <taxon>Polyphaga</taxon>
        <taxon>Cucujiformia</taxon>
        <taxon>Curculionidae</taxon>
        <taxon>Scolytinae</taxon>
        <taxon>Dendroctonus</taxon>
    </lineage>
</organism>
<dbReference type="EnsemblMetazoa" id="XM_019916319.1">
    <property type="protein sequence ID" value="XP_019771878.1"/>
    <property type="gene ID" value="LOC109545554"/>
</dbReference>
<dbReference type="Proteomes" id="UP000030742">
    <property type="component" value="Unassembled WGS sequence"/>
</dbReference>
<evidence type="ECO:0000313" key="2">
    <source>
        <dbReference type="EMBL" id="ENN70442.1"/>
    </source>
</evidence>
<evidence type="ECO:0000313" key="5">
    <source>
        <dbReference type="Proteomes" id="UP000019118"/>
    </source>
</evidence>
<keyword evidence="5" id="KW-1185">Reference proteome</keyword>
<feature type="signal peptide" evidence="1">
    <location>
        <begin position="1"/>
        <end position="22"/>
    </location>
</feature>
<evidence type="ECO:0000313" key="3">
    <source>
        <dbReference type="EMBL" id="ERL90177.1"/>
    </source>
</evidence>
<evidence type="ECO:0000313" key="4">
    <source>
        <dbReference type="EnsemblMetazoa" id="XP_019771878.1"/>
    </source>
</evidence>
<evidence type="ECO:0000313" key="6">
    <source>
        <dbReference type="Proteomes" id="UP000030742"/>
    </source>
</evidence>
<evidence type="ECO:0000256" key="1">
    <source>
        <dbReference type="SAM" id="SignalP"/>
    </source>
</evidence>
<dbReference type="EMBL" id="KB632218">
    <property type="protein sequence ID" value="ERL90177.1"/>
    <property type="molecule type" value="Genomic_DNA"/>
</dbReference>
<feature type="chain" id="PRO_5010971897" evidence="1">
    <location>
        <begin position="23"/>
        <end position="101"/>
    </location>
</feature>
<sequence length="101" mass="11611">MLKTTLSSVLCLIVIANHFSNGFPTGNDEYRFIERDYASPGAHQLASWLAYQLRPKEFIPPMEVPVIPYRLPLHNGKRNSEVTNAMINSEETQKMYRDGRK</sequence>
<dbReference type="OMA" id="MYRDGRK"/>
<dbReference type="EMBL" id="KB741292">
    <property type="protein sequence ID" value="ENN70442.1"/>
    <property type="molecule type" value="Genomic_DNA"/>
</dbReference>
<accession>N6TVW7</accession>
<reference evidence="5 6" key="1">
    <citation type="journal article" date="2013" name="Genome Biol.">
        <title>Draft genome of the mountain pine beetle, Dendroctonus ponderosae Hopkins, a major forest pest.</title>
        <authorList>
            <person name="Keeling C.I."/>
            <person name="Yuen M.M."/>
            <person name="Liao N.Y."/>
            <person name="Docking T.R."/>
            <person name="Chan S.K."/>
            <person name="Taylor G.A."/>
            <person name="Palmquist D.L."/>
            <person name="Jackman S.D."/>
            <person name="Nguyen A."/>
            <person name="Li M."/>
            <person name="Henderson H."/>
            <person name="Janes J.K."/>
            <person name="Zhao Y."/>
            <person name="Pandoh P."/>
            <person name="Moore R."/>
            <person name="Sperling F.A."/>
            <person name="Huber D.P."/>
            <person name="Birol I."/>
            <person name="Jones S.J."/>
            <person name="Bohlmann J."/>
        </authorList>
    </citation>
    <scope>NUCLEOTIDE SEQUENCE</scope>
</reference>
<reference evidence="4" key="2">
    <citation type="submission" date="2024-08" db="UniProtKB">
        <authorList>
            <consortium name="EnsemblMetazoa"/>
        </authorList>
    </citation>
    <scope>IDENTIFICATION</scope>
</reference>
<gene>
    <name evidence="3" type="ORF">D910_07531</name>
    <name evidence="2" type="ORF">YQE_12946</name>
</gene>
<dbReference type="OrthoDB" id="8178425at2759"/>
<dbReference type="KEGG" id="dpa:109545554"/>
<dbReference type="AlphaFoldDB" id="N6TVW7"/>
<protein>
    <submittedName>
        <fullName evidence="2 4">Uncharacterized protein</fullName>
    </submittedName>
</protein>
<dbReference type="HOGENOM" id="CLU_2294496_0_0_1"/>
<feature type="non-terminal residue" evidence="2">
    <location>
        <position position="1"/>
    </location>
</feature>
<keyword evidence="1" id="KW-0732">Signal</keyword>
<dbReference type="Proteomes" id="UP000019118">
    <property type="component" value="Unassembled WGS sequence"/>
</dbReference>